<comment type="caution">
    <text evidence="1">The sequence shown here is derived from an EMBL/GenBank/DDBJ whole genome shotgun (WGS) entry which is preliminary data.</text>
</comment>
<evidence type="ECO:0000313" key="2">
    <source>
        <dbReference type="Proteomes" id="UP000828390"/>
    </source>
</evidence>
<protein>
    <submittedName>
        <fullName evidence="1">Uncharacterized protein</fullName>
    </submittedName>
</protein>
<evidence type="ECO:0000313" key="1">
    <source>
        <dbReference type="EMBL" id="KAH3835963.1"/>
    </source>
</evidence>
<dbReference type="Proteomes" id="UP000828390">
    <property type="component" value="Unassembled WGS sequence"/>
</dbReference>
<dbReference type="EMBL" id="JAIWYP010000004">
    <property type="protein sequence ID" value="KAH3835963.1"/>
    <property type="molecule type" value="Genomic_DNA"/>
</dbReference>
<accession>A0A9D4QLW2</accession>
<gene>
    <name evidence="1" type="ORF">DPMN_109332</name>
</gene>
<keyword evidence="2" id="KW-1185">Reference proteome</keyword>
<reference evidence="1" key="1">
    <citation type="journal article" date="2019" name="bioRxiv">
        <title>The Genome of the Zebra Mussel, Dreissena polymorpha: A Resource for Invasive Species Research.</title>
        <authorList>
            <person name="McCartney M.A."/>
            <person name="Auch B."/>
            <person name="Kono T."/>
            <person name="Mallez S."/>
            <person name="Zhang Y."/>
            <person name="Obille A."/>
            <person name="Becker A."/>
            <person name="Abrahante J.E."/>
            <person name="Garbe J."/>
            <person name="Badalamenti J.P."/>
            <person name="Herman A."/>
            <person name="Mangelson H."/>
            <person name="Liachko I."/>
            <person name="Sullivan S."/>
            <person name="Sone E.D."/>
            <person name="Koren S."/>
            <person name="Silverstein K.A.T."/>
            <person name="Beckman K.B."/>
            <person name="Gohl D.M."/>
        </authorList>
    </citation>
    <scope>NUCLEOTIDE SEQUENCE</scope>
    <source>
        <strain evidence="1">Duluth1</strain>
        <tissue evidence="1">Whole animal</tissue>
    </source>
</reference>
<organism evidence="1 2">
    <name type="scientific">Dreissena polymorpha</name>
    <name type="common">Zebra mussel</name>
    <name type="synonym">Mytilus polymorpha</name>
    <dbReference type="NCBI Taxonomy" id="45954"/>
    <lineage>
        <taxon>Eukaryota</taxon>
        <taxon>Metazoa</taxon>
        <taxon>Spiralia</taxon>
        <taxon>Lophotrochozoa</taxon>
        <taxon>Mollusca</taxon>
        <taxon>Bivalvia</taxon>
        <taxon>Autobranchia</taxon>
        <taxon>Heteroconchia</taxon>
        <taxon>Euheterodonta</taxon>
        <taxon>Imparidentia</taxon>
        <taxon>Neoheterodontei</taxon>
        <taxon>Myida</taxon>
        <taxon>Dreissenoidea</taxon>
        <taxon>Dreissenidae</taxon>
        <taxon>Dreissena</taxon>
    </lineage>
</organism>
<name>A0A9D4QLW2_DREPO</name>
<dbReference type="AlphaFoldDB" id="A0A9D4QLW2"/>
<sequence>MLKFDANTQTKQQTGQKQYVPTIVVGDIKSIAFSGAGTRAFVGDTYIMCHERSNCKKLIELAKDLTRRQGKFVVRLFLTNMAKRAKAVLMKDRMRLYPPWCGQTQQNLIWNIKELDVY</sequence>
<reference evidence="1" key="2">
    <citation type="submission" date="2020-11" db="EMBL/GenBank/DDBJ databases">
        <authorList>
            <person name="McCartney M.A."/>
            <person name="Auch B."/>
            <person name="Kono T."/>
            <person name="Mallez S."/>
            <person name="Becker A."/>
            <person name="Gohl D.M."/>
            <person name="Silverstein K.A.T."/>
            <person name="Koren S."/>
            <person name="Bechman K.B."/>
            <person name="Herman A."/>
            <person name="Abrahante J.E."/>
            <person name="Garbe J."/>
        </authorList>
    </citation>
    <scope>NUCLEOTIDE SEQUENCE</scope>
    <source>
        <strain evidence="1">Duluth1</strain>
        <tissue evidence="1">Whole animal</tissue>
    </source>
</reference>
<proteinExistence type="predicted"/>